<gene>
    <name evidence="1" type="ORF">LTRI10_LOCUS29237</name>
</gene>
<evidence type="ECO:0000313" key="2">
    <source>
        <dbReference type="Proteomes" id="UP001497516"/>
    </source>
</evidence>
<keyword evidence="2" id="KW-1185">Reference proteome</keyword>
<dbReference type="Proteomes" id="UP001497516">
    <property type="component" value="Chromosome 5"/>
</dbReference>
<evidence type="ECO:0000313" key="1">
    <source>
        <dbReference type="EMBL" id="CAL1388303.1"/>
    </source>
</evidence>
<accession>A0AAV2ERF7</accession>
<name>A0AAV2ERF7_9ROSI</name>
<reference evidence="1 2" key="1">
    <citation type="submission" date="2024-04" db="EMBL/GenBank/DDBJ databases">
        <authorList>
            <person name="Fracassetti M."/>
        </authorList>
    </citation>
    <scope>NUCLEOTIDE SEQUENCE [LARGE SCALE GENOMIC DNA]</scope>
</reference>
<sequence length="66" mass="7141">MATDSSSSASLISPSGPAPCFARRFFSVISSSSRRSNLGPQLFESKSYWVSWYLGFANTGPTARDD</sequence>
<proteinExistence type="predicted"/>
<organism evidence="1 2">
    <name type="scientific">Linum trigynum</name>
    <dbReference type="NCBI Taxonomy" id="586398"/>
    <lineage>
        <taxon>Eukaryota</taxon>
        <taxon>Viridiplantae</taxon>
        <taxon>Streptophyta</taxon>
        <taxon>Embryophyta</taxon>
        <taxon>Tracheophyta</taxon>
        <taxon>Spermatophyta</taxon>
        <taxon>Magnoliopsida</taxon>
        <taxon>eudicotyledons</taxon>
        <taxon>Gunneridae</taxon>
        <taxon>Pentapetalae</taxon>
        <taxon>rosids</taxon>
        <taxon>fabids</taxon>
        <taxon>Malpighiales</taxon>
        <taxon>Linaceae</taxon>
        <taxon>Linum</taxon>
    </lineage>
</organism>
<dbReference type="EMBL" id="OZ034818">
    <property type="protein sequence ID" value="CAL1388303.1"/>
    <property type="molecule type" value="Genomic_DNA"/>
</dbReference>
<dbReference type="AlphaFoldDB" id="A0AAV2ERF7"/>
<protein>
    <submittedName>
        <fullName evidence="1">Uncharacterized protein</fullName>
    </submittedName>
</protein>